<dbReference type="InterPro" id="IPR049574">
    <property type="entry name" value="CrtA-like"/>
</dbReference>
<name>X7EIK1_9RHOB</name>
<evidence type="ECO:0000313" key="3">
    <source>
        <dbReference type="Proteomes" id="UP000022447"/>
    </source>
</evidence>
<keyword evidence="1" id="KW-0732">Signal</keyword>
<evidence type="ECO:0000313" key="2">
    <source>
        <dbReference type="EMBL" id="ETX15919.1"/>
    </source>
</evidence>
<dbReference type="NCBIfam" id="NF045923">
    <property type="entry name" value="SpheroidMoxCrtARhod"/>
    <property type="match status" value="1"/>
</dbReference>
<comment type="caution">
    <text evidence="2">The sequence shown here is derived from an EMBL/GenBank/DDBJ whole genome shotgun (WGS) entry which is preliminary data.</text>
</comment>
<dbReference type="STRING" id="1449350.OCH239_12165"/>
<dbReference type="CDD" id="cd21650">
    <property type="entry name" value="CrtA-like"/>
    <property type="match status" value="1"/>
</dbReference>
<keyword evidence="2" id="KW-0560">Oxidoreductase</keyword>
<feature type="chain" id="PRO_5004979862" evidence="1">
    <location>
        <begin position="21"/>
        <end position="233"/>
    </location>
</feature>
<dbReference type="eggNOG" id="ENOG5030G1W">
    <property type="taxonomic scope" value="Bacteria"/>
</dbReference>
<organism evidence="2 3">
    <name type="scientific">Roseivivax halodurans JCM 10272</name>
    <dbReference type="NCBI Taxonomy" id="1449350"/>
    <lineage>
        <taxon>Bacteria</taxon>
        <taxon>Pseudomonadati</taxon>
        <taxon>Pseudomonadota</taxon>
        <taxon>Alphaproteobacteria</taxon>
        <taxon>Rhodobacterales</taxon>
        <taxon>Roseobacteraceae</taxon>
        <taxon>Roseivivax</taxon>
    </lineage>
</organism>
<keyword evidence="2" id="KW-0503">Monooxygenase</keyword>
<dbReference type="PATRIC" id="fig|1449350.3.peg.1046"/>
<reference evidence="2 3" key="1">
    <citation type="submission" date="2014-01" db="EMBL/GenBank/DDBJ databases">
        <title>Roseivivax halodurans JCM 10272 Genome Sequencing.</title>
        <authorList>
            <person name="Lai Q."/>
            <person name="Li G."/>
            <person name="Shao Z."/>
        </authorList>
    </citation>
    <scope>NUCLEOTIDE SEQUENCE [LARGE SCALE GENOMIC DNA]</scope>
    <source>
        <strain evidence="2 3">JCM 10272</strain>
    </source>
</reference>
<sequence length="233" mass="26077">MVSLSLFRFASLRARLWAFAMMGAARPSLARHPDLLFWKLCGSGSGEGFTPLPNTGVYAILAVWPGEDTARRQIETSPLWARYRRVAAEHWTLFLRPISARGEWSGRIPFDAADDSGAGPLAALTRATIRPRKMLRFWQRQPDIGRMIGANEDVLFKIGIGEVPWFQQVTVSVWPDEASMARFARASGPHAEAIRAVRAGHWFSEELYARFRIAGEAGAWEGRSPRIPMEVTP</sequence>
<dbReference type="Proteomes" id="UP000022447">
    <property type="component" value="Unassembled WGS sequence"/>
</dbReference>
<proteinExistence type="predicted"/>
<accession>X7EIK1</accession>
<protein>
    <submittedName>
        <fullName evidence="2">Spheroidene monooxygenase</fullName>
    </submittedName>
</protein>
<keyword evidence="3" id="KW-1185">Reference proteome</keyword>
<dbReference type="AlphaFoldDB" id="X7EIK1"/>
<dbReference type="GO" id="GO:0004497">
    <property type="term" value="F:monooxygenase activity"/>
    <property type="evidence" value="ECO:0007669"/>
    <property type="project" value="UniProtKB-KW"/>
</dbReference>
<gene>
    <name evidence="2" type="ORF">OCH239_12165</name>
</gene>
<dbReference type="EMBL" id="JALZ01000003">
    <property type="protein sequence ID" value="ETX15919.1"/>
    <property type="molecule type" value="Genomic_DNA"/>
</dbReference>
<feature type="signal peptide" evidence="1">
    <location>
        <begin position="1"/>
        <end position="20"/>
    </location>
</feature>
<evidence type="ECO:0000256" key="1">
    <source>
        <dbReference type="SAM" id="SignalP"/>
    </source>
</evidence>